<reference evidence="2 3" key="1">
    <citation type="submission" date="2016-10" db="EMBL/GenBank/DDBJ databases">
        <authorList>
            <person name="de Groot N.N."/>
        </authorList>
    </citation>
    <scope>NUCLEOTIDE SEQUENCE [LARGE SCALE GENOMIC DNA]</scope>
    <source>
        <strain evidence="2 3">CGMCC 1.7031</strain>
    </source>
</reference>
<evidence type="ECO:0000313" key="2">
    <source>
        <dbReference type="EMBL" id="SCY04894.1"/>
    </source>
</evidence>
<feature type="chain" id="PRO_5011763484" description="LPS export ABC transporter periplasmic protein LptC" evidence="1">
    <location>
        <begin position="20"/>
        <end position="222"/>
    </location>
</feature>
<sequence length="222" mass="24227">MKKIILLLIALLITGASFAQKKKKTAAKTSASKTVLTKNGNLTAELLKGKDAYRLYLLNGVGKKADTVSLERFAFDPKSNVKPTLPEGLTITAFSAKGTKLHNISWTEKTLTEVPDKKEDATRTVSQIWDLTNKVQLHSNVQTATKITEILYLDKLKGASQTSEKMRNEGFNLTISAEGDLVLKNRTQENRMSYDAATGKFVAVKSAPQTGSAAKPAAKKKK</sequence>
<name>A0A1G5CRA2_9FLAO</name>
<feature type="signal peptide" evidence="1">
    <location>
        <begin position="1"/>
        <end position="19"/>
    </location>
</feature>
<evidence type="ECO:0000256" key="1">
    <source>
        <dbReference type="SAM" id="SignalP"/>
    </source>
</evidence>
<dbReference type="RefSeq" id="WP_091140855.1">
    <property type="nucleotide sequence ID" value="NZ_FMVF01000003.1"/>
</dbReference>
<dbReference type="AlphaFoldDB" id="A0A1G5CRA2"/>
<protein>
    <recommendedName>
        <fullName evidence="4">LPS export ABC transporter periplasmic protein LptC</fullName>
    </recommendedName>
</protein>
<keyword evidence="1" id="KW-0732">Signal</keyword>
<organism evidence="2 3">
    <name type="scientific">Flavobacterium caeni</name>
    <dbReference type="NCBI Taxonomy" id="490189"/>
    <lineage>
        <taxon>Bacteria</taxon>
        <taxon>Pseudomonadati</taxon>
        <taxon>Bacteroidota</taxon>
        <taxon>Flavobacteriia</taxon>
        <taxon>Flavobacteriales</taxon>
        <taxon>Flavobacteriaceae</taxon>
        <taxon>Flavobacterium</taxon>
    </lineage>
</organism>
<proteinExistence type="predicted"/>
<keyword evidence="3" id="KW-1185">Reference proteome</keyword>
<evidence type="ECO:0008006" key="4">
    <source>
        <dbReference type="Google" id="ProtNLM"/>
    </source>
</evidence>
<dbReference type="OrthoDB" id="1363973at2"/>
<accession>A0A1G5CRA2</accession>
<evidence type="ECO:0000313" key="3">
    <source>
        <dbReference type="Proteomes" id="UP000199354"/>
    </source>
</evidence>
<dbReference type="Proteomes" id="UP000199354">
    <property type="component" value="Unassembled WGS sequence"/>
</dbReference>
<dbReference type="EMBL" id="FMVF01000003">
    <property type="protein sequence ID" value="SCY04894.1"/>
    <property type="molecule type" value="Genomic_DNA"/>
</dbReference>
<gene>
    <name evidence="2" type="ORF">SAMN02927903_00618</name>
</gene>